<organism evidence="1 2">
    <name type="scientific">Bradyrhizobium amphicarpaeae</name>
    <dbReference type="NCBI Taxonomy" id="1404768"/>
    <lineage>
        <taxon>Bacteria</taxon>
        <taxon>Pseudomonadati</taxon>
        <taxon>Pseudomonadota</taxon>
        <taxon>Alphaproteobacteria</taxon>
        <taxon>Hyphomicrobiales</taxon>
        <taxon>Nitrobacteraceae</taxon>
        <taxon>Bradyrhizobium</taxon>
    </lineage>
</organism>
<accession>A0A2U8PVN2</accession>
<dbReference type="Pfam" id="PF15428">
    <property type="entry name" value="Imm26"/>
    <property type="match status" value="1"/>
</dbReference>
<evidence type="ECO:0008006" key="3">
    <source>
        <dbReference type="Google" id="ProtNLM"/>
    </source>
</evidence>
<dbReference type="InterPro" id="IPR029278">
    <property type="entry name" value="Imm26"/>
</dbReference>
<sequence>MQMKLPYEEGSIFAMPLRNGGFARGVVARSPRGGRVLLGYFFGARLETSASATLDDLHPNLAVAKIRFGDLGLIEGRWLVIGKVPNWHRKDWPIPDFVRRDPISRKAWLVRYLNDEPLRSVSEPLSGYDDMQLLESDGLYGAGAAEAKISKLLALQLN</sequence>
<gene>
    <name evidence="1" type="ORF">CIT40_18685</name>
</gene>
<dbReference type="AlphaFoldDB" id="A0A2U8PVN2"/>
<dbReference type="OrthoDB" id="8780040at2"/>
<keyword evidence="2" id="KW-1185">Reference proteome</keyword>
<reference evidence="1 2" key="2">
    <citation type="journal article" date="2019" name="Int. J. Syst. Evol. Microbiol.">
        <title>Description and complete genome sequence of Bradyrhizobium amphicarpaeae sp. nov., harbouring photosystem and nitrogen-fixation genes.</title>
        <authorList>
            <person name="Bromfield E.S.P."/>
            <person name="Cloutier S."/>
            <person name="Nguyen H.D.T."/>
        </authorList>
    </citation>
    <scope>NUCLEOTIDE SEQUENCE [LARGE SCALE GENOMIC DNA]</scope>
    <source>
        <strain evidence="1 2">39S1MB</strain>
    </source>
</reference>
<dbReference type="EMBL" id="CP029426">
    <property type="protein sequence ID" value="AWM01863.1"/>
    <property type="molecule type" value="Genomic_DNA"/>
</dbReference>
<reference evidence="1 2" key="1">
    <citation type="journal article" date="2017" name="Syst. Appl. Microbiol.">
        <title>Soybeans inoculated with root zone soils of Canadian native legumes harbour diverse and novel Bradyrhizobium spp. that possess agricultural potential.</title>
        <authorList>
            <person name="Bromfield E.S.P."/>
            <person name="Cloutier S."/>
            <person name="Tambong J.T."/>
            <person name="Tran Thi T.V."/>
        </authorList>
    </citation>
    <scope>NUCLEOTIDE SEQUENCE [LARGE SCALE GENOMIC DNA]</scope>
    <source>
        <strain evidence="1 2">39S1MB</strain>
    </source>
</reference>
<proteinExistence type="predicted"/>
<protein>
    <recommendedName>
        <fullName evidence="3">Immunity protein 26</fullName>
    </recommendedName>
</protein>
<evidence type="ECO:0000313" key="2">
    <source>
        <dbReference type="Proteomes" id="UP000215884"/>
    </source>
</evidence>
<dbReference type="KEGG" id="brq:CIT40_18685"/>
<evidence type="ECO:0000313" key="1">
    <source>
        <dbReference type="EMBL" id="AWM01863.1"/>
    </source>
</evidence>
<name>A0A2U8PVN2_9BRAD</name>
<dbReference type="Proteomes" id="UP000215884">
    <property type="component" value="Chromosome"/>
</dbReference>